<evidence type="ECO:0000313" key="1">
    <source>
        <dbReference type="EMBL" id="RVD90680.1"/>
    </source>
</evidence>
<dbReference type="EMBL" id="RCSS01000812">
    <property type="protein sequence ID" value="RVD90680.1"/>
    <property type="molecule type" value="Genomic_DNA"/>
</dbReference>
<dbReference type="Proteomes" id="UP000282876">
    <property type="component" value="Unassembled WGS sequence"/>
</dbReference>
<comment type="caution">
    <text evidence="1">The sequence shown here is derived from an EMBL/GenBank/DDBJ whole genome shotgun (WGS) entry which is preliminary data.</text>
</comment>
<dbReference type="AlphaFoldDB" id="A0A437AHP4"/>
<feature type="non-terminal residue" evidence="1">
    <location>
        <position position="1"/>
    </location>
</feature>
<organism evidence="1 2">
    <name type="scientific">Tubulinosema ratisbonensis</name>
    <dbReference type="NCBI Taxonomy" id="291195"/>
    <lineage>
        <taxon>Eukaryota</taxon>
        <taxon>Fungi</taxon>
        <taxon>Fungi incertae sedis</taxon>
        <taxon>Microsporidia</taxon>
        <taxon>Tubulinosematoidea</taxon>
        <taxon>Tubulinosematidae</taxon>
        <taxon>Tubulinosema</taxon>
    </lineage>
</organism>
<evidence type="ECO:0000313" key="2">
    <source>
        <dbReference type="Proteomes" id="UP000282876"/>
    </source>
</evidence>
<reference evidence="1 2" key="1">
    <citation type="submission" date="2018-10" db="EMBL/GenBank/DDBJ databases">
        <title>Draft genome sequence of the microsporidian Tubulinosema ratisbonensis.</title>
        <authorList>
            <person name="Polonais V."/>
            <person name="Peyretaillade E."/>
            <person name="Niehus S."/>
            <person name="Wawrzyniak I."/>
            <person name="Franchet A."/>
            <person name="Gaspin C."/>
            <person name="Reichstadt M."/>
            <person name="Belser C."/>
            <person name="Labadie K."/>
            <person name="Delbac F."/>
            <person name="Ferrandon D."/>
        </authorList>
    </citation>
    <scope>NUCLEOTIDE SEQUENCE [LARGE SCALE GENOMIC DNA]</scope>
    <source>
        <strain evidence="1 2">Franzen</strain>
    </source>
</reference>
<proteinExistence type="predicted"/>
<keyword evidence="2" id="KW-1185">Reference proteome</keyword>
<gene>
    <name evidence="1" type="ORF">TUBRATIS_28900</name>
</gene>
<accession>A0A437AHP4</accession>
<dbReference type="VEuPathDB" id="MicrosporidiaDB:TUBRATIS_28900"/>
<protein>
    <submittedName>
        <fullName evidence="1">Uncharacterized protein</fullName>
    </submittedName>
</protein>
<name>A0A437AHP4_9MICR</name>
<sequence>SEENRNLIPIFYFFKNNEEEIKESNIEFKNDLLNIISFVKQQTNDLKLTQESLNKIREKFFKQWPVNFEYIKIRKFFRGLFTNMFCCENDYEVLSHKSIKLNKTSKLFNIYGLESYNSYNKEFSFFAFLAKYQKFKPCFYTKKNKISFDISHNDKITILNIPKELFFINYIDRKNFINPIHKSISKRITEFPNLEIKDHKSSTNYEPSEFIFSIDREDKTEILYGCKNGEIYEVYNSDGIVENFDMNEEFNFIVIKYKPSS</sequence>